<evidence type="ECO:0000256" key="5">
    <source>
        <dbReference type="ARBA" id="ARBA00022989"/>
    </source>
</evidence>
<keyword evidence="4 7" id="KW-0812">Transmembrane</keyword>
<name>A0A1G8TFA8_9CLOT</name>
<dbReference type="Proteomes" id="UP000183255">
    <property type="component" value="Unassembled WGS sequence"/>
</dbReference>
<evidence type="ECO:0000256" key="4">
    <source>
        <dbReference type="ARBA" id="ARBA00022692"/>
    </source>
</evidence>
<evidence type="ECO:0000256" key="7">
    <source>
        <dbReference type="SAM" id="Phobius"/>
    </source>
</evidence>
<comment type="similarity">
    <text evidence="2">Belongs to the GSP F family.</text>
</comment>
<evidence type="ECO:0000256" key="6">
    <source>
        <dbReference type="ARBA" id="ARBA00023136"/>
    </source>
</evidence>
<feature type="transmembrane region" description="Helical" evidence="7">
    <location>
        <begin position="151"/>
        <end position="175"/>
    </location>
</feature>
<dbReference type="Pfam" id="PF00482">
    <property type="entry name" value="T2SSF"/>
    <property type="match status" value="2"/>
</dbReference>
<feature type="domain" description="Type II secretion system protein GspF" evidence="8">
    <location>
        <begin position="201"/>
        <end position="316"/>
    </location>
</feature>
<keyword evidence="5 7" id="KW-1133">Transmembrane helix</keyword>
<protein>
    <submittedName>
        <fullName evidence="9">Type II secretory pathway, component PulF</fullName>
    </submittedName>
</protein>
<sequence>MENWRQILKKPYFNKELFFYEKSHYLRNGISLTEILKLSENPQEAALSDQLLVGWSLSDAMATMNLFKIREIHLIRLAEETGDLAGAFERISQSLKEERLFREKIIGILIYPALLLAATVVFFIGALYYILPPLKEMLSTLEVDNMLLSSLYKFQLSIPMPVLSTALFILIYASVKVLQRKKVFRYLVFGKKWVEHEEMTFINELYLLLKGGVDLMEALHLLEEGRSSCVKLREGIQEGKSLTESLQQGEYSKLLVRYVQISEETGNLEESLQSYLLVRKTFFEEYLRRRTALLEPLSIFILGALLFLLSMAVMMPMMDAYEKL</sequence>
<dbReference type="InterPro" id="IPR042094">
    <property type="entry name" value="T2SS_GspF_sf"/>
</dbReference>
<proteinExistence type="inferred from homology"/>
<dbReference type="AlphaFoldDB" id="A0A1G8TFA8"/>
<dbReference type="InterPro" id="IPR018076">
    <property type="entry name" value="T2SS_GspF_dom"/>
</dbReference>
<feature type="transmembrane region" description="Helical" evidence="7">
    <location>
        <begin position="105"/>
        <end position="131"/>
    </location>
</feature>
<evidence type="ECO:0000259" key="8">
    <source>
        <dbReference type="Pfam" id="PF00482"/>
    </source>
</evidence>
<dbReference type="PRINTS" id="PR00812">
    <property type="entry name" value="BCTERIALGSPF"/>
</dbReference>
<dbReference type="GO" id="GO:0005886">
    <property type="term" value="C:plasma membrane"/>
    <property type="evidence" value="ECO:0007669"/>
    <property type="project" value="UniProtKB-SubCell"/>
</dbReference>
<dbReference type="EMBL" id="FNDZ01000018">
    <property type="protein sequence ID" value="SDJ39605.1"/>
    <property type="molecule type" value="Genomic_DNA"/>
</dbReference>
<dbReference type="Gene3D" id="1.20.81.30">
    <property type="entry name" value="Type II secretion system (T2SS), domain F"/>
    <property type="match status" value="2"/>
</dbReference>
<evidence type="ECO:0000256" key="2">
    <source>
        <dbReference type="ARBA" id="ARBA00005745"/>
    </source>
</evidence>
<evidence type="ECO:0000256" key="1">
    <source>
        <dbReference type="ARBA" id="ARBA00004651"/>
    </source>
</evidence>
<comment type="subcellular location">
    <subcellularLocation>
        <location evidence="1">Cell membrane</location>
        <topology evidence="1">Multi-pass membrane protein</topology>
    </subcellularLocation>
</comment>
<evidence type="ECO:0000256" key="3">
    <source>
        <dbReference type="ARBA" id="ARBA00022475"/>
    </source>
</evidence>
<reference evidence="9 10" key="1">
    <citation type="submission" date="2016-10" db="EMBL/GenBank/DDBJ databases">
        <authorList>
            <person name="de Groot N.N."/>
        </authorList>
    </citation>
    <scope>NUCLEOTIDE SEQUENCE [LARGE SCALE GENOMIC DNA]</scope>
    <source>
        <strain evidence="9 10">CGMCC 1.5058</strain>
    </source>
</reference>
<evidence type="ECO:0000313" key="10">
    <source>
        <dbReference type="Proteomes" id="UP000183255"/>
    </source>
</evidence>
<keyword evidence="6 7" id="KW-0472">Membrane</keyword>
<feature type="transmembrane region" description="Helical" evidence="7">
    <location>
        <begin position="297"/>
        <end position="318"/>
    </location>
</feature>
<feature type="domain" description="Type II secretion system protein GspF" evidence="8">
    <location>
        <begin position="46"/>
        <end position="132"/>
    </location>
</feature>
<keyword evidence="3" id="KW-1003">Cell membrane</keyword>
<accession>A0A1G8TFA8</accession>
<organism evidence="9 10">
    <name type="scientific">Proteiniclasticum ruminis</name>
    <dbReference type="NCBI Taxonomy" id="398199"/>
    <lineage>
        <taxon>Bacteria</taxon>
        <taxon>Bacillati</taxon>
        <taxon>Bacillota</taxon>
        <taxon>Clostridia</taxon>
        <taxon>Eubacteriales</taxon>
        <taxon>Clostridiaceae</taxon>
        <taxon>Proteiniclasticum</taxon>
    </lineage>
</organism>
<gene>
    <name evidence="9" type="ORF">SAMN05421804_11812</name>
</gene>
<dbReference type="RefSeq" id="WP_031577596.1">
    <property type="nucleotide sequence ID" value="NZ_FNDZ01000018.1"/>
</dbReference>
<evidence type="ECO:0000313" key="9">
    <source>
        <dbReference type="EMBL" id="SDJ39605.1"/>
    </source>
</evidence>
<dbReference type="PANTHER" id="PTHR30012:SF0">
    <property type="entry name" value="TYPE II SECRETION SYSTEM PROTEIN F-RELATED"/>
    <property type="match status" value="1"/>
</dbReference>
<dbReference type="PANTHER" id="PTHR30012">
    <property type="entry name" value="GENERAL SECRETION PATHWAY PROTEIN"/>
    <property type="match status" value="1"/>
</dbReference>
<dbReference type="InterPro" id="IPR003004">
    <property type="entry name" value="GspF/PilC"/>
</dbReference>